<name>A0ACC0AXS1_CATRO</name>
<protein>
    <submittedName>
        <fullName evidence="1">Uncharacterized protein</fullName>
    </submittedName>
</protein>
<proteinExistence type="predicted"/>
<sequence>MMPENHQYSSSSVAAGIHHHWNNKSPIPYLFGGLALMLGLIALALIILACSYKKRPSSSEEDDAEQKPASKLSAPEIEPRIVVIMAGDHNPTYIANPSAASNSVTRHHIEEV</sequence>
<gene>
    <name evidence="1" type="ORF">M9H77_15641</name>
</gene>
<reference evidence="2" key="1">
    <citation type="journal article" date="2023" name="Nat. Plants">
        <title>Single-cell RNA sequencing provides a high-resolution roadmap for understanding the multicellular compartmentation of specialized metabolism.</title>
        <authorList>
            <person name="Sun S."/>
            <person name="Shen X."/>
            <person name="Li Y."/>
            <person name="Li Y."/>
            <person name="Wang S."/>
            <person name="Li R."/>
            <person name="Zhang H."/>
            <person name="Shen G."/>
            <person name="Guo B."/>
            <person name="Wei J."/>
            <person name="Xu J."/>
            <person name="St-Pierre B."/>
            <person name="Chen S."/>
            <person name="Sun C."/>
        </authorList>
    </citation>
    <scope>NUCLEOTIDE SEQUENCE [LARGE SCALE GENOMIC DNA]</scope>
</reference>
<dbReference type="Proteomes" id="UP001060085">
    <property type="component" value="Linkage Group LG04"/>
</dbReference>
<evidence type="ECO:0000313" key="1">
    <source>
        <dbReference type="EMBL" id="KAI5665788.1"/>
    </source>
</evidence>
<evidence type="ECO:0000313" key="2">
    <source>
        <dbReference type="Proteomes" id="UP001060085"/>
    </source>
</evidence>
<comment type="caution">
    <text evidence="1">The sequence shown here is derived from an EMBL/GenBank/DDBJ whole genome shotgun (WGS) entry which is preliminary data.</text>
</comment>
<keyword evidence="2" id="KW-1185">Reference proteome</keyword>
<organism evidence="1 2">
    <name type="scientific">Catharanthus roseus</name>
    <name type="common">Madagascar periwinkle</name>
    <name type="synonym">Vinca rosea</name>
    <dbReference type="NCBI Taxonomy" id="4058"/>
    <lineage>
        <taxon>Eukaryota</taxon>
        <taxon>Viridiplantae</taxon>
        <taxon>Streptophyta</taxon>
        <taxon>Embryophyta</taxon>
        <taxon>Tracheophyta</taxon>
        <taxon>Spermatophyta</taxon>
        <taxon>Magnoliopsida</taxon>
        <taxon>eudicotyledons</taxon>
        <taxon>Gunneridae</taxon>
        <taxon>Pentapetalae</taxon>
        <taxon>asterids</taxon>
        <taxon>lamiids</taxon>
        <taxon>Gentianales</taxon>
        <taxon>Apocynaceae</taxon>
        <taxon>Rauvolfioideae</taxon>
        <taxon>Vinceae</taxon>
        <taxon>Catharanthinae</taxon>
        <taxon>Catharanthus</taxon>
    </lineage>
</organism>
<dbReference type="EMBL" id="CM044704">
    <property type="protein sequence ID" value="KAI5665788.1"/>
    <property type="molecule type" value="Genomic_DNA"/>
</dbReference>
<accession>A0ACC0AXS1</accession>